<dbReference type="PROSITE" id="PS51319">
    <property type="entry name" value="TFIIS_N"/>
    <property type="match status" value="1"/>
</dbReference>
<dbReference type="AlphaFoldDB" id="A0A9P6RQU5"/>
<feature type="domain" description="Homeobox" evidence="7">
    <location>
        <begin position="135"/>
        <end position="195"/>
    </location>
</feature>
<evidence type="ECO:0000256" key="2">
    <source>
        <dbReference type="ARBA" id="ARBA00023242"/>
    </source>
</evidence>
<feature type="compositionally biased region" description="Polar residues" evidence="6">
    <location>
        <begin position="111"/>
        <end position="145"/>
    </location>
</feature>
<sequence>MQEESLSPPTHSIPLLPPSTPPPVLSPSRVLTPVAKLLSKEVYQDVDDKEDDVTRLGPNNSNTPTSTLTISHDGNRDDDADGIGASRKSSSPTPRLLSAVMIPNRKRPSSDRPSSGMSPTENSYVQPFLTSENSAGSVSTKTTITPEQRAILEKAFLINQYPKRETQQQLAEDIGAPVTKINKWFEYRRRKDRLKDSTHSTPTTSPATSPPPESAENIELLQPTPPVQLVQQESDGEDTTSADGVLGSSSVRYRTVSGPSRSFTARSAQPISNKSGASGGKLASAEIVKTMAGFLRGGSIYKSTDVQRVVDLMQTADNNEGRKYILNALLSTKSLPILQVFRDSQGPTILRDWIADARRDISSHQCEEVLLKILATLRTLPFDLERLKETKLGKLIKQLATDKAGSEEVTAKAMELKDLWVRLIPGTEMAASRSDDDHRLENARKKPRLDPSASFAKPQQELFQLPKFAKARPGGSKDVDPKPMSRRMSDPDFFKRLSSHQPSSSSAITATSAATTAFPTTVPTPAIAPAALMRTNQHASSSHASSRRSTTTIPAVTVLTSSATSTQNPGPLPRKVDFDPHSARHDKAREAAMKLAESMNNKKKRKVQFKEGDELVSIRIIESREDLESMDEDETGAEMHDGYMDGRNEYEDEGDGDSDVHHPRYGSPPPPSPTQPSGSLESSALHNGPFKPAFMIPAEDQQDLVNGIFWRWPLCLRIEFEPNEYGELPVRAHGDQSAEYAIQERREMETRSVEYASVADIPPSPTEPDNEPHLEVEPPKVVPLFQDAADHGQALLHTLTLIYQKITITNFGNHAL</sequence>
<comment type="subcellular location">
    <subcellularLocation>
        <location evidence="1 4 5">Nucleus</location>
    </subcellularLocation>
</comment>
<dbReference type="SUPFAM" id="SSF46689">
    <property type="entry name" value="Homeodomain-like"/>
    <property type="match status" value="1"/>
</dbReference>
<dbReference type="PROSITE" id="PS50071">
    <property type="entry name" value="HOMEOBOX_2"/>
    <property type="match status" value="1"/>
</dbReference>
<feature type="region of interest" description="Disordered" evidence="6">
    <location>
        <begin position="468"/>
        <end position="507"/>
    </location>
</feature>
<comment type="caution">
    <text evidence="9">The sequence shown here is derived from an EMBL/GenBank/DDBJ whole genome shotgun (WGS) entry which is preliminary data.</text>
</comment>
<dbReference type="GO" id="GO:0006357">
    <property type="term" value="P:regulation of transcription by RNA polymerase II"/>
    <property type="evidence" value="ECO:0007669"/>
    <property type="project" value="TreeGrafter"/>
</dbReference>
<feature type="DNA-binding region" description="Homeobox" evidence="3">
    <location>
        <begin position="137"/>
        <end position="196"/>
    </location>
</feature>
<dbReference type="EMBL" id="JAAAIP010000195">
    <property type="protein sequence ID" value="KAG0323139.1"/>
    <property type="molecule type" value="Genomic_DNA"/>
</dbReference>
<dbReference type="GO" id="GO:0003677">
    <property type="term" value="F:DNA binding"/>
    <property type="evidence" value="ECO:0007669"/>
    <property type="project" value="UniProtKB-UniRule"/>
</dbReference>
<evidence type="ECO:0000256" key="1">
    <source>
        <dbReference type="ARBA" id="ARBA00004123"/>
    </source>
</evidence>
<dbReference type="OrthoDB" id="6159439at2759"/>
<feature type="region of interest" description="Disordered" evidence="6">
    <location>
        <begin position="41"/>
        <end position="145"/>
    </location>
</feature>
<feature type="region of interest" description="Disordered" evidence="6">
    <location>
        <begin position="1"/>
        <end position="28"/>
    </location>
</feature>
<evidence type="ECO:0000313" key="10">
    <source>
        <dbReference type="Proteomes" id="UP000738325"/>
    </source>
</evidence>
<evidence type="ECO:0000256" key="5">
    <source>
        <dbReference type="RuleBase" id="RU000682"/>
    </source>
</evidence>
<feature type="compositionally biased region" description="Low complexity" evidence="6">
    <location>
        <begin position="1"/>
        <end position="14"/>
    </location>
</feature>
<keyword evidence="10" id="KW-1185">Reference proteome</keyword>
<proteinExistence type="predicted"/>
<dbReference type="SMART" id="SM00389">
    <property type="entry name" value="HOX"/>
    <property type="match status" value="1"/>
</dbReference>
<feature type="region of interest" description="Disordered" evidence="6">
    <location>
        <begin position="625"/>
        <end position="686"/>
    </location>
</feature>
<protein>
    <recommendedName>
        <fullName evidence="11">Homeobox domain-containing protein</fullName>
    </recommendedName>
</protein>
<dbReference type="Proteomes" id="UP000738325">
    <property type="component" value="Unassembled WGS sequence"/>
</dbReference>
<feature type="compositionally biased region" description="Low complexity" evidence="6">
    <location>
        <begin position="58"/>
        <end position="67"/>
    </location>
</feature>
<dbReference type="Gene3D" id="1.10.10.60">
    <property type="entry name" value="Homeodomain-like"/>
    <property type="match status" value="1"/>
</dbReference>
<dbReference type="Gene3D" id="1.20.930.10">
    <property type="entry name" value="Conserved domain common to transcription factors TFIIS, elongin A, CRSP70"/>
    <property type="match status" value="1"/>
</dbReference>
<dbReference type="InterPro" id="IPR009057">
    <property type="entry name" value="Homeodomain-like_sf"/>
</dbReference>
<feature type="compositionally biased region" description="Polar residues" evidence="6">
    <location>
        <begin position="241"/>
        <end position="276"/>
    </location>
</feature>
<keyword evidence="3 5" id="KW-0238">DNA-binding</keyword>
<evidence type="ECO:0000256" key="3">
    <source>
        <dbReference type="PROSITE-ProRule" id="PRU00108"/>
    </source>
</evidence>
<evidence type="ECO:0000259" key="7">
    <source>
        <dbReference type="PROSITE" id="PS50071"/>
    </source>
</evidence>
<dbReference type="CDD" id="cd00086">
    <property type="entry name" value="homeodomain"/>
    <property type="match status" value="1"/>
</dbReference>
<keyword evidence="2 4" id="KW-0539">Nucleus</keyword>
<evidence type="ECO:0000259" key="8">
    <source>
        <dbReference type="PROSITE" id="PS51319"/>
    </source>
</evidence>
<name>A0A9P6RQU5_9FUNG</name>
<feature type="compositionally biased region" description="Pro residues" evidence="6">
    <location>
        <begin position="15"/>
        <end position="25"/>
    </location>
</feature>
<organism evidence="9 10">
    <name type="scientific">Dissophora globulifera</name>
    <dbReference type="NCBI Taxonomy" id="979702"/>
    <lineage>
        <taxon>Eukaryota</taxon>
        <taxon>Fungi</taxon>
        <taxon>Fungi incertae sedis</taxon>
        <taxon>Mucoromycota</taxon>
        <taxon>Mortierellomycotina</taxon>
        <taxon>Mortierellomycetes</taxon>
        <taxon>Mortierellales</taxon>
        <taxon>Mortierellaceae</taxon>
        <taxon>Dissophora</taxon>
    </lineage>
</organism>
<reference evidence="9" key="1">
    <citation type="journal article" date="2020" name="Fungal Divers.">
        <title>Resolving the Mortierellaceae phylogeny through synthesis of multi-gene phylogenetics and phylogenomics.</title>
        <authorList>
            <person name="Vandepol N."/>
            <person name="Liber J."/>
            <person name="Desiro A."/>
            <person name="Na H."/>
            <person name="Kennedy M."/>
            <person name="Barry K."/>
            <person name="Grigoriev I.V."/>
            <person name="Miller A.N."/>
            <person name="O'Donnell K."/>
            <person name="Stajich J.E."/>
            <person name="Bonito G."/>
        </authorList>
    </citation>
    <scope>NUCLEOTIDE SEQUENCE</scope>
    <source>
        <strain evidence="9">REB-010B</strain>
    </source>
</reference>
<dbReference type="GO" id="GO:0005634">
    <property type="term" value="C:nucleus"/>
    <property type="evidence" value="ECO:0007669"/>
    <property type="project" value="UniProtKB-SubCell"/>
</dbReference>
<dbReference type="InterPro" id="IPR001356">
    <property type="entry name" value="HD"/>
</dbReference>
<dbReference type="Pfam" id="PF00046">
    <property type="entry name" value="Homeodomain"/>
    <property type="match status" value="1"/>
</dbReference>
<dbReference type="PANTHER" id="PTHR24341">
    <property type="entry name" value="HOMEOBOX PROTEIN ENGRAILED"/>
    <property type="match status" value="1"/>
</dbReference>
<dbReference type="InterPro" id="IPR050720">
    <property type="entry name" value="Engrailed_Homeobox_TFs"/>
</dbReference>
<dbReference type="SUPFAM" id="SSF47676">
    <property type="entry name" value="Conserved domain common to transcription factors TFIIS, elongin A, CRSP70"/>
    <property type="match status" value="1"/>
</dbReference>
<dbReference type="Pfam" id="PF08711">
    <property type="entry name" value="Med26"/>
    <property type="match status" value="1"/>
</dbReference>
<evidence type="ECO:0008006" key="11">
    <source>
        <dbReference type="Google" id="ProtNLM"/>
    </source>
</evidence>
<feature type="compositionally biased region" description="Basic and acidic residues" evidence="6">
    <location>
        <begin position="433"/>
        <end position="444"/>
    </location>
</feature>
<feature type="region of interest" description="Disordered" evidence="6">
    <location>
        <begin position="192"/>
        <end position="279"/>
    </location>
</feature>
<dbReference type="InterPro" id="IPR017923">
    <property type="entry name" value="TFIIS_N"/>
</dbReference>
<gene>
    <name evidence="9" type="ORF">BGZ99_002915</name>
</gene>
<feature type="domain" description="TFIIS N-terminal" evidence="8">
    <location>
        <begin position="348"/>
        <end position="427"/>
    </location>
</feature>
<feature type="compositionally biased region" description="Basic and acidic residues" evidence="6">
    <location>
        <begin position="637"/>
        <end position="649"/>
    </location>
</feature>
<evidence type="ECO:0000256" key="6">
    <source>
        <dbReference type="SAM" id="MobiDB-lite"/>
    </source>
</evidence>
<feature type="region of interest" description="Disordered" evidence="6">
    <location>
        <begin position="561"/>
        <end position="581"/>
    </location>
</feature>
<evidence type="ECO:0000313" key="9">
    <source>
        <dbReference type="EMBL" id="KAG0323139.1"/>
    </source>
</evidence>
<keyword evidence="3 5" id="KW-0371">Homeobox</keyword>
<evidence type="ECO:0000256" key="4">
    <source>
        <dbReference type="PROSITE-ProRule" id="PRU00649"/>
    </source>
</evidence>
<accession>A0A9P6RQU5</accession>
<dbReference type="PANTHER" id="PTHR24341:SF6">
    <property type="entry name" value="HOMEOBOX PROTEIN INVECTED"/>
    <property type="match status" value="1"/>
</dbReference>
<feature type="region of interest" description="Disordered" evidence="6">
    <location>
        <begin position="431"/>
        <end position="456"/>
    </location>
</feature>
<dbReference type="InterPro" id="IPR035441">
    <property type="entry name" value="TFIIS/LEDGF_dom_sf"/>
</dbReference>
<feature type="compositionally biased region" description="Basic and acidic residues" evidence="6">
    <location>
        <begin position="475"/>
        <end position="495"/>
    </location>
</feature>